<evidence type="ECO:0000313" key="1">
    <source>
        <dbReference type="EMBL" id="GHO97186.1"/>
    </source>
</evidence>
<accession>A0A8J3IW12</accession>
<organism evidence="1 2">
    <name type="scientific">Reticulibacter mediterranei</name>
    <dbReference type="NCBI Taxonomy" id="2778369"/>
    <lineage>
        <taxon>Bacteria</taxon>
        <taxon>Bacillati</taxon>
        <taxon>Chloroflexota</taxon>
        <taxon>Ktedonobacteria</taxon>
        <taxon>Ktedonobacterales</taxon>
        <taxon>Reticulibacteraceae</taxon>
        <taxon>Reticulibacter</taxon>
    </lineage>
</organism>
<name>A0A8J3IW12_9CHLR</name>
<comment type="caution">
    <text evidence="1">The sequence shown here is derived from an EMBL/GenBank/DDBJ whole genome shotgun (WGS) entry which is preliminary data.</text>
</comment>
<keyword evidence="2" id="KW-1185">Reference proteome</keyword>
<sequence length="199" mass="22067">MAVFYHLVGASASGKQLGFAEFQQCIQDLLNEKLIKFPAAIFVGDAQANPDGYYWSTDAAYTAILPGSPGSMIELLEEYEDIASVETLYYDGNDEASFKAALERAPFGKKDICLCFDLILPEGGRGRSRYGEGAAIYALARPFPVQYAALKSTFQHELSQFVVFYTSLGRNLQPMKPGLQQVMKRYFGEEILLAESVDR</sequence>
<dbReference type="Proteomes" id="UP000597444">
    <property type="component" value="Unassembled WGS sequence"/>
</dbReference>
<dbReference type="EMBL" id="BNJK01000001">
    <property type="protein sequence ID" value="GHO97186.1"/>
    <property type="molecule type" value="Genomic_DNA"/>
</dbReference>
<dbReference type="RefSeq" id="WP_220207763.1">
    <property type="nucleotide sequence ID" value="NZ_BNJK01000001.1"/>
</dbReference>
<reference evidence="1" key="1">
    <citation type="submission" date="2020-10" db="EMBL/GenBank/DDBJ databases">
        <title>Taxonomic study of unclassified bacteria belonging to the class Ktedonobacteria.</title>
        <authorList>
            <person name="Yabe S."/>
            <person name="Wang C.M."/>
            <person name="Zheng Y."/>
            <person name="Sakai Y."/>
            <person name="Cavaletti L."/>
            <person name="Monciardini P."/>
            <person name="Donadio S."/>
        </authorList>
    </citation>
    <scope>NUCLEOTIDE SEQUENCE</scope>
    <source>
        <strain evidence="1">ID150040</strain>
    </source>
</reference>
<dbReference type="AlphaFoldDB" id="A0A8J3IW12"/>
<proteinExistence type="predicted"/>
<protein>
    <submittedName>
        <fullName evidence="1">Uncharacterized protein</fullName>
    </submittedName>
</protein>
<gene>
    <name evidence="1" type="ORF">KSF_072340</name>
</gene>
<evidence type="ECO:0000313" key="2">
    <source>
        <dbReference type="Proteomes" id="UP000597444"/>
    </source>
</evidence>